<reference evidence="3" key="1">
    <citation type="submission" date="2024-06" db="EMBL/GenBank/DDBJ databases">
        <title>The genome sequences of Kitasatospora sp. strain HUAS MG31.</title>
        <authorList>
            <person name="Mo P."/>
        </authorList>
    </citation>
    <scope>NUCLEOTIDE SEQUENCE</scope>
    <source>
        <strain evidence="3">HUAS MG31</strain>
    </source>
</reference>
<organism evidence="3">
    <name type="scientific">Kitasatospora camelliae</name>
    <dbReference type="NCBI Taxonomy" id="3156397"/>
    <lineage>
        <taxon>Bacteria</taxon>
        <taxon>Bacillati</taxon>
        <taxon>Actinomycetota</taxon>
        <taxon>Actinomycetes</taxon>
        <taxon>Kitasatosporales</taxon>
        <taxon>Streptomycetaceae</taxon>
        <taxon>Kitasatospora</taxon>
    </lineage>
</organism>
<protein>
    <recommendedName>
        <fullName evidence="4">Secreted protein</fullName>
    </recommendedName>
</protein>
<evidence type="ECO:0000313" key="3">
    <source>
        <dbReference type="EMBL" id="XCM81735.1"/>
    </source>
</evidence>
<dbReference type="AlphaFoldDB" id="A0AAU8K0Q4"/>
<gene>
    <name evidence="3" type="ORF">ABWK59_23965</name>
</gene>
<dbReference type="EMBL" id="CP159872">
    <property type="protein sequence ID" value="XCM81735.1"/>
    <property type="molecule type" value="Genomic_DNA"/>
</dbReference>
<keyword evidence="1" id="KW-0812">Transmembrane</keyword>
<accession>A0AAU8K0Q4</accession>
<dbReference type="RefSeq" id="WP_354642662.1">
    <property type="nucleotide sequence ID" value="NZ_CP159872.1"/>
</dbReference>
<feature type="chain" id="PRO_5043908102" description="Secreted protein" evidence="2">
    <location>
        <begin position="29"/>
        <end position="80"/>
    </location>
</feature>
<sequence>MDKRNALRAGAVSAAATLMMMMSSPAMALVRDDGDDPGAPLSTGAVIGLFVVLPIASFLLIAGLVMLPGWMKGKDKGAAK</sequence>
<feature type="transmembrane region" description="Helical" evidence="1">
    <location>
        <begin position="44"/>
        <end position="67"/>
    </location>
</feature>
<keyword evidence="1" id="KW-0472">Membrane</keyword>
<keyword evidence="2" id="KW-0732">Signal</keyword>
<evidence type="ECO:0008006" key="4">
    <source>
        <dbReference type="Google" id="ProtNLM"/>
    </source>
</evidence>
<evidence type="ECO:0000256" key="1">
    <source>
        <dbReference type="SAM" id="Phobius"/>
    </source>
</evidence>
<keyword evidence="1" id="KW-1133">Transmembrane helix</keyword>
<dbReference type="KEGG" id="kcm:ABWK59_23965"/>
<evidence type="ECO:0000256" key="2">
    <source>
        <dbReference type="SAM" id="SignalP"/>
    </source>
</evidence>
<feature type="signal peptide" evidence="2">
    <location>
        <begin position="1"/>
        <end position="28"/>
    </location>
</feature>
<name>A0AAU8K0Q4_9ACTN</name>
<proteinExistence type="predicted"/>